<comment type="caution">
    <text evidence="1">The sequence shown here is derived from an EMBL/GenBank/DDBJ whole genome shotgun (WGS) entry which is preliminary data.</text>
</comment>
<reference evidence="1 2" key="1">
    <citation type="journal article" date="2020" name="ISME J.">
        <title>Uncovering the hidden diversity of litter-decomposition mechanisms in mushroom-forming fungi.</title>
        <authorList>
            <person name="Floudas D."/>
            <person name="Bentzer J."/>
            <person name="Ahren D."/>
            <person name="Johansson T."/>
            <person name="Persson P."/>
            <person name="Tunlid A."/>
        </authorList>
    </citation>
    <scope>NUCLEOTIDE SEQUENCE [LARGE SCALE GENOMIC DNA]</scope>
    <source>
        <strain evidence="1 2">CBS 101986</strain>
    </source>
</reference>
<gene>
    <name evidence="1" type="ORF">D9619_002277</name>
</gene>
<keyword evidence="2" id="KW-1185">Reference proteome</keyword>
<organism evidence="1 2">
    <name type="scientific">Psilocybe cf. subviscida</name>
    <dbReference type="NCBI Taxonomy" id="2480587"/>
    <lineage>
        <taxon>Eukaryota</taxon>
        <taxon>Fungi</taxon>
        <taxon>Dikarya</taxon>
        <taxon>Basidiomycota</taxon>
        <taxon>Agaricomycotina</taxon>
        <taxon>Agaricomycetes</taxon>
        <taxon>Agaricomycetidae</taxon>
        <taxon>Agaricales</taxon>
        <taxon>Agaricineae</taxon>
        <taxon>Strophariaceae</taxon>
        <taxon>Psilocybe</taxon>
    </lineage>
</organism>
<proteinExistence type="predicted"/>
<dbReference type="Proteomes" id="UP000567179">
    <property type="component" value="Unassembled WGS sequence"/>
</dbReference>
<dbReference type="AlphaFoldDB" id="A0A8H5BCF3"/>
<dbReference type="EMBL" id="JAACJJ010000028">
    <property type="protein sequence ID" value="KAF5320670.1"/>
    <property type="molecule type" value="Genomic_DNA"/>
</dbReference>
<sequence length="128" mass="14154">MEQDGRADQAPNAQRPTDASTGKIMLTLCMPTGDVSGYRHAIVPFPPSYEAACAVALKIFAPYIPTDVETVSLRQAIQRKYSQVVWSIIPEDSWVTILEKNGEEIGVFLPDVLPECVPYQQVSHYSKA</sequence>
<dbReference type="OrthoDB" id="3063824at2759"/>
<name>A0A8H5BCF3_9AGAR</name>
<evidence type="ECO:0000313" key="2">
    <source>
        <dbReference type="Proteomes" id="UP000567179"/>
    </source>
</evidence>
<accession>A0A8H5BCF3</accession>
<protein>
    <submittedName>
        <fullName evidence="1">Uncharacterized protein</fullName>
    </submittedName>
</protein>
<evidence type="ECO:0000313" key="1">
    <source>
        <dbReference type="EMBL" id="KAF5320670.1"/>
    </source>
</evidence>